<dbReference type="GO" id="GO:0003700">
    <property type="term" value="F:DNA-binding transcription factor activity"/>
    <property type="evidence" value="ECO:0007669"/>
    <property type="project" value="InterPro"/>
</dbReference>
<dbReference type="AlphaFoldDB" id="A0A1C4W753"/>
<organism evidence="4 5">
    <name type="scientific">Micromonospora purpureochromogenes</name>
    <dbReference type="NCBI Taxonomy" id="47872"/>
    <lineage>
        <taxon>Bacteria</taxon>
        <taxon>Bacillati</taxon>
        <taxon>Actinomycetota</taxon>
        <taxon>Actinomycetes</taxon>
        <taxon>Micromonosporales</taxon>
        <taxon>Micromonosporaceae</taxon>
        <taxon>Micromonospora</taxon>
    </lineage>
</organism>
<dbReference type="InterPro" id="IPR000600">
    <property type="entry name" value="ROK"/>
</dbReference>
<evidence type="ECO:0000313" key="5">
    <source>
        <dbReference type="Proteomes" id="UP000198228"/>
    </source>
</evidence>
<dbReference type="PANTHER" id="PTHR18964">
    <property type="entry name" value="ROK (REPRESSOR, ORF, KINASE) FAMILY"/>
    <property type="match status" value="1"/>
</dbReference>
<protein>
    <submittedName>
        <fullName evidence="4">Sugar kinase of the NBD/HSP70 family, may contain an N-terminal HTH domain</fullName>
    </submittedName>
</protein>
<proteinExistence type="inferred from homology"/>
<dbReference type="InterPro" id="IPR036388">
    <property type="entry name" value="WH-like_DNA-bd_sf"/>
</dbReference>
<keyword evidence="4" id="KW-0418">Kinase</keyword>
<comment type="similarity">
    <text evidence="1">Belongs to the ROK (NagC/XylR) family.</text>
</comment>
<dbReference type="GO" id="GO:0016301">
    <property type="term" value="F:kinase activity"/>
    <property type="evidence" value="ECO:0007669"/>
    <property type="project" value="UniProtKB-KW"/>
</dbReference>
<dbReference type="Gene3D" id="3.30.420.40">
    <property type="match status" value="2"/>
</dbReference>
<name>A0A1C4W753_9ACTN</name>
<dbReference type="SUPFAM" id="SSF53067">
    <property type="entry name" value="Actin-like ATPase domain"/>
    <property type="match status" value="1"/>
</dbReference>
<evidence type="ECO:0000256" key="2">
    <source>
        <dbReference type="SAM" id="MobiDB-lite"/>
    </source>
</evidence>
<gene>
    <name evidence="4" type="ORF">GA0074696_1661</name>
</gene>
<dbReference type="InterPro" id="IPR036390">
    <property type="entry name" value="WH_DNA-bd_sf"/>
</dbReference>
<sequence>MATPMRSGPPRQGRNPELLPASAPGASQEEIRRQNLGAVLRYIHVHGPTSRAELTSRLRLNRSTIGALAADLAAAGLVTEEAPTTARRAGRPSLVVSPRSDRVYAHALSIEADRLRAARVGLGGRILDLREADRPSGMAAPDAVAPLADLVRDMERAVPGDALLAGGAVAVVDTTRDADGRIRIGGADETLHAALSAEFAAGPRFVTGDLADIAALAEHVRGVAAGVNDVVYLHGDLGISAGIISGGRLVLGHRGRSGKVGHMVVNPDGLPCGCGSRGCWETEIGEAALLRHAGREPGDPDAVAEVLRAAAAGEHAAVAAVERVADWLGFGVANLVNVVNPNTVVFGGSLRELYLAGAGTVRRRLDTMVLPPCREIVHLRAAALGRDAALIGAAELAFDTLLADPLHAGATG</sequence>
<dbReference type="Pfam" id="PF00480">
    <property type="entry name" value="ROK"/>
    <property type="match status" value="1"/>
</dbReference>
<dbReference type="InterPro" id="IPR043129">
    <property type="entry name" value="ATPase_NBD"/>
</dbReference>
<dbReference type="Pfam" id="PF12802">
    <property type="entry name" value="MarR_2"/>
    <property type="match status" value="1"/>
</dbReference>
<reference evidence="4 5" key="1">
    <citation type="submission" date="2016-06" db="EMBL/GenBank/DDBJ databases">
        <authorList>
            <person name="Kjaerup R.B."/>
            <person name="Dalgaard T.S."/>
            <person name="Juul-Madsen H.R."/>
        </authorList>
    </citation>
    <scope>NUCLEOTIDE SEQUENCE [LARGE SCALE GENOMIC DNA]</scope>
    <source>
        <strain evidence="4 5">DSM 43821</strain>
    </source>
</reference>
<feature type="region of interest" description="Disordered" evidence="2">
    <location>
        <begin position="1"/>
        <end position="28"/>
    </location>
</feature>
<dbReference type="InterPro" id="IPR000835">
    <property type="entry name" value="HTH_MarR-typ"/>
</dbReference>
<dbReference type="SUPFAM" id="SSF46785">
    <property type="entry name" value="Winged helix' DNA-binding domain"/>
    <property type="match status" value="1"/>
</dbReference>
<evidence type="ECO:0000259" key="3">
    <source>
        <dbReference type="Pfam" id="PF12802"/>
    </source>
</evidence>
<evidence type="ECO:0000256" key="1">
    <source>
        <dbReference type="ARBA" id="ARBA00006479"/>
    </source>
</evidence>
<dbReference type="EMBL" id="LT607410">
    <property type="protein sequence ID" value="SCE92046.1"/>
    <property type="molecule type" value="Genomic_DNA"/>
</dbReference>
<keyword evidence="4" id="KW-0808">Transferase</keyword>
<feature type="domain" description="HTH marR-type" evidence="3">
    <location>
        <begin position="39"/>
        <end position="88"/>
    </location>
</feature>
<accession>A0A1C4W753</accession>
<dbReference type="Proteomes" id="UP000198228">
    <property type="component" value="Chromosome I"/>
</dbReference>
<dbReference type="PANTHER" id="PTHR18964:SF149">
    <property type="entry name" value="BIFUNCTIONAL UDP-N-ACETYLGLUCOSAMINE 2-EPIMERASE_N-ACETYLMANNOSAMINE KINASE"/>
    <property type="match status" value="1"/>
</dbReference>
<dbReference type="Gene3D" id="1.10.10.10">
    <property type="entry name" value="Winged helix-like DNA-binding domain superfamily/Winged helix DNA-binding domain"/>
    <property type="match status" value="1"/>
</dbReference>
<evidence type="ECO:0000313" key="4">
    <source>
        <dbReference type="EMBL" id="SCE92046.1"/>
    </source>
</evidence>